<reference evidence="1" key="1">
    <citation type="submission" date="2020-05" db="EMBL/GenBank/DDBJ databases">
        <authorList>
            <person name="Chiriac C."/>
            <person name="Salcher M."/>
            <person name="Ghai R."/>
            <person name="Kavagutti S V."/>
        </authorList>
    </citation>
    <scope>NUCLEOTIDE SEQUENCE</scope>
</reference>
<dbReference type="Pfam" id="PF10974">
    <property type="entry name" value="DUF2804"/>
    <property type="match status" value="1"/>
</dbReference>
<dbReference type="PANTHER" id="PTHR35868">
    <property type="entry name" value="DUF2804 DOMAIN-CONTAINING PROTEIN-RELATED"/>
    <property type="match status" value="1"/>
</dbReference>
<organism evidence="1">
    <name type="scientific">freshwater metagenome</name>
    <dbReference type="NCBI Taxonomy" id="449393"/>
    <lineage>
        <taxon>unclassified sequences</taxon>
        <taxon>metagenomes</taxon>
        <taxon>ecological metagenomes</taxon>
    </lineage>
</organism>
<accession>A0A6J7CL88</accession>
<sequence length="256" mass="27973">MALLRDRRPLKRWTYVGIYGPEILLCAAQVHVAGIPHAFWAVVDRADGALAQGTTFLPGRVHASRERLTVDARAVRIDLALERAGEPVEVTSPHGASYIWTRKDPVRATGTVTAAGRTHTIDGAGLVDASAGYHARVTAWEWSAGTGRDADGREILWNLVSGMHDAPQQSERTVWIDGRPQETPPVRFTGDLEGLACDADRTVLTFEPDAERARSENLLLVRSSYRQPMGSFSGTLPGGVLLAEGFGVMERHEARW</sequence>
<dbReference type="AlphaFoldDB" id="A0A6J7CL88"/>
<gene>
    <name evidence="1" type="ORF">UFOPK3423_00024</name>
</gene>
<evidence type="ECO:0000313" key="1">
    <source>
        <dbReference type="EMBL" id="CAB4856919.1"/>
    </source>
</evidence>
<dbReference type="InterPro" id="IPR021243">
    <property type="entry name" value="DUF2804"/>
</dbReference>
<proteinExistence type="predicted"/>
<dbReference type="PANTHER" id="PTHR35868:SF4">
    <property type="entry name" value="DUF2804 DOMAIN-CONTAINING PROTEIN"/>
    <property type="match status" value="1"/>
</dbReference>
<name>A0A6J7CL88_9ZZZZ</name>
<dbReference type="SUPFAM" id="SSF159245">
    <property type="entry name" value="AttH-like"/>
    <property type="match status" value="1"/>
</dbReference>
<protein>
    <submittedName>
        <fullName evidence="1">Unannotated protein</fullName>
    </submittedName>
</protein>
<dbReference type="EMBL" id="CAFBLQ010000001">
    <property type="protein sequence ID" value="CAB4856919.1"/>
    <property type="molecule type" value="Genomic_DNA"/>
</dbReference>